<name>A0ABN4UT99_9BACT</name>
<keyword evidence="2" id="KW-0489">Methyltransferase</keyword>
<dbReference type="InterPro" id="IPR002052">
    <property type="entry name" value="DNA_methylase_N6_adenine_CS"/>
</dbReference>
<dbReference type="Pfam" id="PF13847">
    <property type="entry name" value="Methyltransf_31"/>
    <property type="match status" value="1"/>
</dbReference>
<dbReference type="CDD" id="cd02440">
    <property type="entry name" value="AdoMet_MTases"/>
    <property type="match status" value="1"/>
</dbReference>
<dbReference type="InterPro" id="IPR050210">
    <property type="entry name" value="tRNA_Adenine-N(6)_MTase"/>
</dbReference>
<organism evidence="2 3">
    <name type="scientific">Thermosipho melanesiensis</name>
    <dbReference type="NCBI Taxonomy" id="46541"/>
    <lineage>
        <taxon>Bacteria</taxon>
        <taxon>Thermotogati</taxon>
        <taxon>Thermotogota</taxon>
        <taxon>Thermotogae</taxon>
        <taxon>Thermotogales</taxon>
        <taxon>Fervidobacteriaceae</taxon>
        <taxon>Thermosipho</taxon>
    </lineage>
</organism>
<protein>
    <submittedName>
        <fullName evidence="2">Methyltransferase</fullName>
    </submittedName>
</protein>
<dbReference type="EMBL" id="CP007389">
    <property type="protein sequence ID" value="APT73398.1"/>
    <property type="molecule type" value="Genomic_DNA"/>
</dbReference>
<proteinExistence type="predicted"/>
<dbReference type="GO" id="GO:0032259">
    <property type="term" value="P:methylation"/>
    <property type="evidence" value="ECO:0007669"/>
    <property type="project" value="UniProtKB-KW"/>
</dbReference>
<dbReference type="Gene3D" id="3.40.50.150">
    <property type="entry name" value="Vaccinia Virus protein VP39"/>
    <property type="match status" value="1"/>
</dbReference>
<dbReference type="InterPro" id="IPR029063">
    <property type="entry name" value="SAM-dependent_MTases_sf"/>
</dbReference>
<dbReference type="GO" id="GO:0008168">
    <property type="term" value="F:methyltransferase activity"/>
    <property type="evidence" value="ECO:0007669"/>
    <property type="project" value="UniProtKB-KW"/>
</dbReference>
<dbReference type="RefSeq" id="WP_012056561.1">
    <property type="nucleotide sequence ID" value="NZ_CP007389.1"/>
</dbReference>
<dbReference type="Proteomes" id="UP000185490">
    <property type="component" value="Chromosome"/>
</dbReference>
<keyword evidence="3" id="KW-1185">Reference proteome</keyword>
<keyword evidence="2" id="KW-0808">Transferase</keyword>
<evidence type="ECO:0000313" key="2">
    <source>
        <dbReference type="EMBL" id="APT73398.1"/>
    </source>
</evidence>
<dbReference type="PROSITE" id="PS00092">
    <property type="entry name" value="N6_MTASE"/>
    <property type="match status" value="1"/>
</dbReference>
<reference evidence="2 3" key="1">
    <citation type="submission" date="2014-02" db="EMBL/GenBank/DDBJ databases">
        <title>Diversity of Thermotogales isolates from hydrothermal vents.</title>
        <authorList>
            <person name="Haverkamp T.H.A."/>
            <person name="Lossouarn J."/>
            <person name="Geslin C."/>
            <person name="Nesbo C.L."/>
        </authorList>
    </citation>
    <scope>NUCLEOTIDE SEQUENCE [LARGE SCALE GENOMIC DNA]</scope>
    <source>
        <strain evidence="2 3">431</strain>
    </source>
</reference>
<gene>
    <name evidence="2" type="ORF">BW47_01775</name>
</gene>
<feature type="domain" description="Methyltransferase" evidence="1">
    <location>
        <begin position="43"/>
        <end position="135"/>
    </location>
</feature>
<evidence type="ECO:0000313" key="3">
    <source>
        <dbReference type="Proteomes" id="UP000185490"/>
    </source>
</evidence>
<evidence type="ECO:0000259" key="1">
    <source>
        <dbReference type="Pfam" id="PF13847"/>
    </source>
</evidence>
<dbReference type="SUPFAM" id="SSF53335">
    <property type="entry name" value="S-adenosyl-L-methionine-dependent methyltransferases"/>
    <property type="match status" value="1"/>
</dbReference>
<accession>A0ABN4UT99</accession>
<sequence>MIKLPPFDKNLGKDIKTIDIDGHKPTHASVLLLWYSKPTKDIKKACELGTGTGFVSFGLEKYYSLEVVGVEVIKELYTNAKKAIELNNSKKVSFFNIDVREIKKQFVAENFDMVVFNPPFHFSSSSNKKIREISRKASNELLESFVKAASYLLRNKGTFVTIISPYILSVYFTILSKNKLNPQQMCIAYGKKGKLVLLRGKKNGGIHLEIDLPVFLY</sequence>
<dbReference type="PANTHER" id="PTHR47739">
    <property type="entry name" value="TRNA1(VAL) (ADENINE(37)-N6)-METHYLTRANSFERASE"/>
    <property type="match status" value="1"/>
</dbReference>
<dbReference type="InterPro" id="IPR025714">
    <property type="entry name" value="Methyltranfer_dom"/>
</dbReference>
<dbReference type="PANTHER" id="PTHR47739:SF1">
    <property type="entry name" value="TRNA1(VAL) (ADENINE(37)-N6)-METHYLTRANSFERASE"/>
    <property type="match status" value="1"/>
</dbReference>